<dbReference type="AlphaFoldDB" id="A0ABD6B118"/>
<dbReference type="Pfam" id="PF07366">
    <property type="entry name" value="SnoaL"/>
    <property type="match status" value="1"/>
</dbReference>
<dbReference type="Gene3D" id="3.10.450.50">
    <property type="match status" value="1"/>
</dbReference>
<dbReference type="PANTHER" id="PTHR38436:SF1">
    <property type="entry name" value="ESTER CYCLASE"/>
    <property type="match status" value="1"/>
</dbReference>
<dbReference type="Proteomes" id="UP001597187">
    <property type="component" value="Unassembled WGS sequence"/>
</dbReference>
<organism evidence="1 2">
    <name type="scientific">Halomarina rubra</name>
    <dbReference type="NCBI Taxonomy" id="2071873"/>
    <lineage>
        <taxon>Archaea</taxon>
        <taxon>Methanobacteriati</taxon>
        <taxon>Methanobacteriota</taxon>
        <taxon>Stenosarchaea group</taxon>
        <taxon>Halobacteria</taxon>
        <taxon>Halobacteriales</taxon>
        <taxon>Natronomonadaceae</taxon>
        <taxon>Halomarina</taxon>
    </lineage>
</organism>
<comment type="caution">
    <text evidence="1">The sequence shown here is derived from an EMBL/GenBank/DDBJ whole genome shotgun (WGS) entry which is preliminary data.</text>
</comment>
<dbReference type="EMBL" id="JBHUDC010000008">
    <property type="protein sequence ID" value="MFD1514754.1"/>
    <property type="molecule type" value="Genomic_DNA"/>
</dbReference>
<protein>
    <submittedName>
        <fullName evidence="1">Ester cyclase</fullName>
    </submittedName>
</protein>
<sequence length="150" mass="16795">MATTATPEDLYRRISEEIWENHNYDAVGDLVAPDYEFHDSTLPEPIRGPEGYREMAEMGADIVDGHVETDLLLAVDDYAVARWTQTGRHVGRMGAIEPTDEEVTITGIDINRFEDGKLAETWSEVNFLPMLMQVGELSPELFEPPAPTDA</sequence>
<dbReference type="SUPFAM" id="SSF54427">
    <property type="entry name" value="NTF2-like"/>
    <property type="match status" value="1"/>
</dbReference>
<evidence type="ECO:0000313" key="1">
    <source>
        <dbReference type="EMBL" id="MFD1514754.1"/>
    </source>
</evidence>
<accession>A0ABD6B118</accession>
<gene>
    <name evidence="1" type="ORF">ACFSBT_15845</name>
</gene>
<dbReference type="RefSeq" id="WP_250874692.1">
    <property type="nucleotide sequence ID" value="NZ_JALXFV010000008.1"/>
</dbReference>
<dbReference type="InterPro" id="IPR032710">
    <property type="entry name" value="NTF2-like_dom_sf"/>
</dbReference>
<name>A0ABD6B118_9EURY</name>
<dbReference type="InterPro" id="IPR009959">
    <property type="entry name" value="Cyclase_SnoaL-like"/>
</dbReference>
<dbReference type="PANTHER" id="PTHR38436">
    <property type="entry name" value="POLYKETIDE CYCLASE SNOAL-LIKE DOMAIN"/>
    <property type="match status" value="1"/>
</dbReference>
<keyword evidence="2" id="KW-1185">Reference proteome</keyword>
<reference evidence="1 2" key="1">
    <citation type="journal article" date="2019" name="Int. J. Syst. Evol. Microbiol.">
        <title>The Global Catalogue of Microorganisms (GCM) 10K type strain sequencing project: providing services to taxonomists for standard genome sequencing and annotation.</title>
        <authorList>
            <consortium name="The Broad Institute Genomics Platform"/>
            <consortium name="The Broad Institute Genome Sequencing Center for Infectious Disease"/>
            <person name="Wu L."/>
            <person name="Ma J."/>
        </authorList>
    </citation>
    <scope>NUCLEOTIDE SEQUENCE [LARGE SCALE GENOMIC DNA]</scope>
    <source>
        <strain evidence="1 2">CGMCC 1.12563</strain>
    </source>
</reference>
<evidence type="ECO:0000313" key="2">
    <source>
        <dbReference type="Proteomes" id="UP001597187"/>
    </source>
</evidence>
<proteinExistence type="predicted"/>